<dbReference type="PANTHER" id="PTHR31225">
    <property type="entry name" value="OS04G0344100 PROTEIN-RELATED"/>
    <property type="match status" value="1"/>
</dbReference>
<dbReference type="Pfam" id="PF01397">
    <property type="entry name" value="Terpene_synth"/>
    <property type="match status" value="1"/>
</dbReference>
<evidence type="ECO:0000313" key="3">
    <source>
        <dbReference type="Proteomes" id="UP000235145"/>
    </source>
</evidence>
<dbReference type="InterPro" id="IPR050148">
    <property type="entry name" value="Terpene_synthase-like"/>
</dbReference>
<dbReference type="GO" id="GO:0016114">
    <property type="term" value="P:terpenoid biosynthetic process"/>
    <property type="evidence" value="ECO:0007669"/>
    <property type="project" value="InterPro"/>
</dbReference>
<name>A0A9R1VKY0_LACSA</name>
<dbReference type="Proteomes" id="UP000235145">
    <property type="component" value="Unassembled WGS sequence"/>
</dbReference>
<comment type="caution">
    <text evidence="2">The sequence shown here is derived from an EMBL/GenBank/DDBJ whole genome shotgun (WGS) entry which is preliminary data.</text>
</comment>
<dbReference type="PANTHER" id="PTHR31225:SF214">
    <property type="entry name" value="(3S,6E)-NEROLIDOL SYNTHASE"/>
    <property type="match status" value="1"/>
</dbReference>
<dbReference type="SUPFAM" id="SSF48239">
    <property type="entry name" value="Terpenoid cyclases/Protein prenyltransferases"/>
    <property type="match status" value="1"/>
</dbReference>
<feature type="domain" description="Terpene synthase N-terminal" evidence="1">
    <location>
        <begin position="19"/>
        <end position="159"/>
    </location>
</feature>
<protein>
    <recommendedName>
        <fullName evidence="1">Terpene synthase N-terminal domain-containing protein</fullName>
    </recommendedName>
</protein>
<dbReference type="EMBL" id="NBSK02000004">
    <property type="protein sequence ID" value="KAJ0209242.1"/>
    <property type="molecule type" value="Genomic_DNA"/>
</dbReference>
<dbReference type="GO" id="GO:0010333">
    <property type="term" value="F:terpene synthase activity"/>
    <property type="evidence" value="ECO:0000318"/>
    <property type="project" value="GO_Central"/>
</dbReference>
<dbReference type="Gene3D" id="1.50.10.130">
    <property type="entry name" value="Terpene synthase, N-terminal domain"/>
    <property type="match status" value="1"/>
</dbReference>
<gene>
    <name evidence="2" type="ORF">LSAT_V11C400179620</name>
</gene>
<evidence type="ECO:0000313" key="2">
    <source>
        <dbReference type="EMBL" id="KAJ0209242.1"/>
    </source>
</evidence>
<evidence type="ECO:0000259" key="1">
    <source>
        <dbReference type="Pfam" id="PF01397"/>
    </source>
</evidence>
<reference evidence="2 3" key="1">
    <citation type="journal article" date="2017" name="Nat. Commun.">
        <title>Genome assembly with in vitro proximity ligation data and whole-genome triplication in lettuce.</title>
        <authorList>
            <person name="Reyes-Chin-Wo S."/>
            <person name="Wang Z."/>
            <person name="Yang X."/>
            <person name="Kozik A."/>
            <person name="Arikit S."/>
            <person name="Song C."/>
            <person name="Xia L."/>
            <person name="Froenicke L."/>
            <person name="Lavelle D.O."/>
            <person name="Truco M.J."/>
            <person name="Xia R."/>
            <person name="Zhu S."/>
            <person name="Xu C."/>
            <person name="Xu H."/>
            <person name="Xu X."/>
            <person name="Cox K."/>
            <person name="Korf I."/>
            <person name="Meyers B.C."/>
            <person name="Michelmore R.W."/>
        </authorList>
    </citation>
    <scope>NUCLEOTIDE SEQUENCE [LARGE SCALE GENOMIC DNA]</scope>
    <source>
        <strain evidence="3">cv. Salinas</strain>
        <tissue evidence="2">Seedlings</tissue>
    </source>
</reference>
<dbReference type="InterPro" id="IPR001906">
    <property type="entry name" value="Terpene_synth_N"/>
</dbReference>
<dbReference type="AlphaFoldDB" id="A0A9R1VKY0"/>
<proteinExistence type="predicted"/>
<sequence>MSPSKAWLWKLQMEQPIKYSEHLQEVRNLLKHVQDEPLKSMDMVNALQKLCINHHFKEEIDSILKTHYTKIFNGHVSNHDQSLYEVSINFRILRQQGYYIPADDVFAGFKQKNGIFLEEMTEDVKGLMTLYEASQLSIEGEHILEEAADFSSHALKEMIPFLDQDEAIMVKNTLEHSYQKTSSTFMVKKFIKHYSGTTMSQLAEMELAKLQALHRTEVTQIFSTLWAGAIFSLVALIRKSLPPQPIESIRLEIVTDDKTSTIQVKGDEERGKGCVVVVVDESIKKEWDVFGWKLPNPSTRREKKFRIHMLVCLRLLV</sequence>
<dbReference type="InterPro" id="IPR008930">
    <property type="entry name" value="Terpenoid_cyclase/PrenylTrfase"/>
</dbReference>
<accession>A0A9R1VKY0</accession>
<keyword evidence="3" id="KW-1185">Reference proteome</keyword>
<dbReference type="InterPro" id="IPR036965">
    <property type="entry name" value="Terpene_synth_N_sf"/>
</dbReference>
<organism evidence="2 3">
    <name type="scientific">Lactuca sativa</name>
    <name type="common">Garden lettuce</name>
    <dbReference type="NCBI Taxonomy" id="4236"/>
    <lineage>
        <taxon>Eukaryota</taxon>
        <taxon>Viridiplantae</taxon>
        <taxon>Streptophyta</taxon>
        <taxon>Embryophyta</taxon>
        <taxon>Tracheophyta</taxon>
        <taxon>Spermatophyta</taxon>
        <taxon>Magnoliopsida</taxon>
        <taxon>eudicotyledons</taxon>
        <taxon>Gunneridae</taxon>
        <taxon>Pentapetalae</taxon>
        <taxon>asterids</taxon>
        <taxon>campanulids</taxon>
        <taxon>Asterales</taxon>
        <taxon>Asteraceae</taxon>
        <taxon>Cichorioideae</taxon>
        <taxon>Cichorieae</taxon>
        <taxon>Lactucinae</taxon>
        <taxon>Lactuca</taxon>
    </lineage>
</organism>
<dbReference type="GO" id="GO:0046246">
    <property type="term" value="P:terpene biosynthetic process"/>
    <property type="evidence" value="ECO:0000318"/>
    <property type="project" value="GO_Central"/>
</dbReference>